<sequence length="66" mass="7355">MKLHVIVEQDESGYYVAEVPALSGCLSQGKTHDEAIANIKEAIEGWFEVMESKQSFDRTNIIEVAV</sequence>
<dbReference type="AlphaFoldDB" id="A0A1E3X6Q2"/>
<protein>
    <recommendedName>
        <fullName evidence="1">HicB-like antitoxin of toxin-antitoxin system domain-containing protein</fullName>
    </recommendedName>
</protein>
<feature type="domain" description="HicB-like antitoxin of toxin-antitoxin system" evidence="1">
    <location>
        <begin position="5"/>
        <end position="63"/>
    </location>
</feature>
<dbReference type="Pfam" id="PF15919">
    <property type="entry name" value="HicB_lk_antitox"/>
    <property type="match status" value="1"/>
</dbReference>
<dbReference type="EMBL" id="MAYW01000134">
    <property type="protein sequence ID" value="ODS31219.1"/>
    <property type="molecule type" value="Genomic_DNA"/>
</dbReference>
<dbReference type="InterPro" id="IPR031807">
    <property type="entry name" value="HicB-like"/>
</dbReference>
<reference evidence="2 3" key="1">
    <citation type="submission" date="2016-07" db="EMBL/GenBank/DDBJ databases">
        <title>Draft genome of Scalindua rubra, obtained from a brine-seawater interface in the Red Sea, sheds light on salt adaptation in anammox bacteria.</title>
        <authorList>
            <person name="Speth D.R."/>
            <person name="Lagkouvardos I."/>
            <person name="Wang Y."/>
            <person name="Qian P.-Y."/>
            <person name="Dutilh B.E."/>
            <person name="Jetten M.S."/>
        </authorList>
    </citation>
    <scope>NUCLEOTIDE SEQUENCE [LARGE SCALE GENOMIC DNA]</scope>
    <source>
        <strain evidence="2">BSI-1</strain>
    </source>
</reference>
<dbReference type="PANTHER" id="PTHR34504">
    <property type="entry name" value="ANTITOXIN HICB"/>
    <property type="match status" value="1"/>
</dbReference>
<name>A0A1E3X6Q2_9BACT</name>
<dbReference type="InterPro" id="IPR051404">
    <property type="entry name" value="TA_system_antitoxin"/>
</dbReference>
<gene>
    <name evidence="2" type="ORF">SCARUB_03666</name>
</gene>
<evidence type="ECO:0000259" key="1">
    <source>
        <dbReference type="Pfam" id="PF15919"/>
    </source>
</evidence>
<dbReference type="Gene3D" id="3.30.160.250">
    <property type="match status" value="1"/>
</dbReference>
<dbReference type="Proteomes" id="UP000094056">
    <property type="component" value="Unassembled WGS sequence"/>
</dbReference>
<evidence type="ECO:0000313" key="2">
    <source>
        <dbReference type="EMBL" id="ODS31219.1"/>
    </source>
</evidence>
<organism evidence="2 3">
    <name type="scientific">Candidatus Scalindua rubra</name>
    <dbReference type="NCBI Taxonomy" id="1872076"/>
    <lineage>
        <taxon>Bacteria</taxon>
        <taxon>Pseudomonadati</taxon>
        <taxon>Planctomycetota</taxon>
        <taxon>Candidatus Brocadiia</taxon>
        <taxon>Candidatus Brocadiales</taxon>
        <taxon>Candidatus Scalinduaceae</taxon>
        <taxon>Candidatus Scalindua</taxon>
    </lineage>
</organism>
<comment type="caution">
    <text evidence="2">The sequence shown here is derived from an EMBL/GenBank/DDBJ whole genome shotgun (WGS) entry which is preliminary data.</text>
</comment>
<dbReference type="PANTHER" id="PTHR34504:SF2">
    <property type="entry name" value="UPF0150 PROTEIN SSL0259"/>
    <property type="match status" value="1"/>
</dbReference>
<dbReference type="SUPFAM" id="SSF143100">
    <property type="entry name" value="TTHA1013/TTHA0281-like"/>
    <property type="match status" value="1"/>
</dbReference>
<dbReference type="InterPro" id="IPR035069">
    <property type="entry name" value="TTHA1013/TTHA0281-like"/>
</dbReference>
<accession>A0A1E3X6Q2</accession>
<proteinExistence type="predicted"/>
<evidence type="ECO:0000313" key="3">
    <source>
        <dbReference type="Proteomes" id="UP000094056"/>
    </source>
</evidence>